<dbReference type="Pfam" id="PF04993">
    <property type="entry name" value="TfoX_N"/>
    <property type="match status" value="1"/>
</dbReference>
<dbReference type="SUPFAM" id="SSF159894">
    <property type="entry name" value="YgaC/TfoX-N like"/>
    <property type="match status" value="1"/>
</dbReference>
<comment type="caution">
    <text evidence="2">The sequence shown here is derived from an EMBL/GenBank/DDBJ whole genome shotgun (WGS) entry which is preliminary data.</text>
</comment>
<evidence type="ECO:0000259" key="1">
    <source>
        <dbReference type="Pfam" id="PF04993"/>
    </source>
</evidence>
<evidence type="ECO:0000313" key="2">
    <source>
        <dbReference type="EMBL" id="MQX52100.1"/>
    </source>
</evidence>
<feature type="domain" description="TfoX N-terminal" evidence="1">
    <location>
        <begin position="25"/>
        <end position="104"/>
    </location>
</feature>
<proteinExistence type="predicted"/>
<keyword evidence="3" id="KW-1185">Reference proteome</keyword>
<dbReference type="Proteomes" id="UP000469421">
    <property type="component" value="Unassembled WGS sequence"/>
</dbReference>
<dbReference type="GO" id="GO:0032259">
    <property type="term" value="P:methylation"/>
    <property type="evidence" value="ECO:0007669"/>
    <property type="project" value="UniProtKB-KW"/>
</dbReference>
<accession>A0A6N7LVD6</accession>
<reference evidence="2 3" key="1">
    <citation type="submission" date="2019-10" db="EMBL/GenBank/DDBJ databases">
        <title>Alcanivorax sp.PA15-N-34 draft genome sequence.</title>
        <authorList>
            <person name="Liao X."/>
            <person name="Shao Z."/>
        </authorList>
    </citation>
    <scope>NUCLEOTIDE SEQUENCE [LARGE SCALE GENOMIC DNA]</scope>
    <source>
        <strain evidence="2 3">PA15-N-34</strain>
    </source>
</reference>
<dbReference type="InterPro" id="IPR007076">
    <property type="entry name" value="TfoX_N"/>
</dbReference>
<keyword evidence="2" id="KW-0489">Methyltransferase</keyword>
<evidence type="ECO:0000313" key="3">
    <source>
        <dbReference type="Proteomes" id="UP000469421"/>
    </source>
</evidence>
<dbReference type="GO" id="GO:0008168">
    <property type="term" value="F:methyltransferase activity"/>
    <property type="evidence" value="ECO:0007669"/>
    <property type="project" value="UniProtKB-KW"/>
</dbReference>
<organism evidence="2 3">
    <name type="scientific">Alcanivorax sediminis</name>
    <dbReference type="NCBI Taxonomy" id="2663008"/>
    <lineage>
        <taxon>Bacteria</taxon>
        <taxon>Pseudomonadati</taxon>
        <taxon>Pseudomonadota</taxon>
        <taxon>Gammaproteobacteria</taxon>
        <taxon>Oceanospirillales</taxon>
        <taxon>Alcanivoracaceae</taxon>
        <taxon>Alcanivorax</taxon>
    </lineage>
</organism>
<dbReference type="AlphaFoldDB" id="A0A6N7LVD6"/>
<dbReference type="Gene3D" id="3.30.1460.30">
    <property type="entry name" value="YgaC/TfoX-N like chaperone"/>
    <property type="match status" value="1"/>
</dbReference>
<sequence length="111" mass="11959">MAFDAELAQRVREGLYRVSGGLPDEKRMFGGLCFMIAGNMCCGILGDDLLARVGADAYPSLLKEPGAAEMDFTGRPLKGMIMVDAAAVAEDDALQQWLSRCLAFVMTLPPK</sequence>
<dbReference type="EMBL" id="WIRE01000001">
    <property type="protein sequence ID" value="MQX52100.1"/>
    <property type="molecule type" value="Genomic_DNA"/>
</dbReference>
<protein>
    <submittedName>
        <fullName evidence="2">RNA methyltransferase</fullName>
    </submittedName>
</protein>
<name>A0A6N7LVD6_9GAMM</name>
<keyword evidence="2" id="KW-0808">Transferase</keyword>
<gene>
    <name evidence="2" type="ORF">GFN93_02500</name>
</gene>
<dbReference type="RefSeq" id="WP_153498848.1">
    <property type="nucleotide sequence ID" value="NZ_JBMZXE010000004.1"/>
</dbReference>